<dbReference type="InterPro" id="IPR001680">
    <property type="entry name" value="WD40_rpt"/>
</dbReference>
<feature type="region of interest" description="Disordered" evidence="6">
    <location>
        <begin position="1288"/>
        <end position="1333"/>
    </location>
</feature>
<dbReference type="SUPFAM" id="SSF50978">
    <property type="entry name" value="WD40 repeat-like"/>
    <property type="match status" value="1"/>
</dbReference>
<feature type="compositionally biased region" description="Basic and acidic residues" evidence="6">
    <location>
        <begin position="1478"/>
        <end position="1489"/>
    </location>
</feature>
<feature type="compositionally biased region" description="Acidic residues" evidence="6">
    <location>
        <begin position="842"/>
        <end position="861"/>
    </location>
</feature>
<dbReference type="Proteomes" id="UP000838412">
    <property type="component" value="Chromosome 1"/>
</dbReference>
<dbReference type="EMBL" id="OV696686">
    <property type="protein sequence ID" value="CAH1229254.1"/>
    <property type="molecule type" value="Genomic_DNA"/>
</dbReference>
<dbReference type="PROSITE" id="PS50294">
    <property type="entry name" value="WD_REPEATS_REGION"/>
    <property type="match status" value="5"/>
</dbReference>
<feature type="compositionally biased region" description="Acidic residues" evidence="6">
    <location>
        <begin position="895"/>
        <end position="904"/>
    </location>
</feature>
<evidence type="ECO:0000256" key="2">
    <source>
        <dbReference type="ARBA" id="ARBA00022737"/>
    </source>
</evidence>
<evidence type="ECO:0000256" key="6">
    <source>
        <dbReference type="SAM" id="MobiDB-lite"/>
    </source>
</evidence>
<feature type="compositionally biased region" description="Basic and acidic residues" evidence="6">
    <location>
        <begin position="1618"/>
        <end position="1627"/>
    </location>
</feature>
<dbReference type="InterPro" id="IPR036427">
    <property type="entry name" value="Bromodomain-like_sf"/>
</dbReference>
<dbReference type="PRINTS" id="PR00503">
    <property type="entry name" value="BROMODOMAIN"/>
</dbReference>
<keyword evidence="1 5" id="KW-0853">WD repeat</keyword>
<evidence type="ECO:0000256" key="5">
    <source>
        <dbReference type="PROSITE-ProRule" id="PRU00221"/>
    </source>
</evidence>
<dbReference type="Gene3D" id="2.130.10.10">
    <property type="entry name" value="YVTN repeat-like/Quinoprotein amine dehydrogenase"/>
    <property type="match status" value="2"/>
</dbReference>
<dbReference type="InterPro" id="IPR015943">
    <property type="entry name" value="WD40/YVTN_repeat-like_dom_sf"/>
</dbReference>
<dbReference type="Pfam" id="PF25313">
    <property type="entry name" value="BRWD_AD"/>
    <property type="match status" value="1"/>
</dbReference>
<feature type="compositionally biased region" description="Acidic residues" evidence="6">
    <location>
        <begin position="1500"/>
        <end position="1518"/>
    </location>
</feature>
<dbReference type="InterPro" id="IPR057452">
    <property type="entry name" value="BRWD/PHIP_N"/>
</dbReference>
<organism evidence="8 9">
    <name type="scientific">Branchiostoma lanceolatum</name>
    <name type="common">Common lancelet</name>
    <name type="synonym">Amphioxus lanceolatum</name>
    <dbReference type="NCBI Taxonomy" id="7740"/>
    <lineage>
        <taxon>Eukaryota</taxon>
        <taxon>Metazoa</taxon>
        <taxon>Chordata</taxon>
        <taxon>Cephalochordata</taxon>
        <taxon>Leptocardii</taxon>
        <taxon>Amphioxiformes</taxon>
        <taxon>Branchiostomatidae</taxon>
        <taxon>Branchiostoma</taxon>
    </lineage>
</organism>
<feature type="compositionally biased region" description="Basic residues" evidence="6">
    <location>
        <begin position="1309"/>
        <end position="1320"/>
    </location>
</feature>
<dbReference type="GO" id="GO:0006357">
    <property type="term" value="P:regulation of transcription by RNA polymerase II"/>
    <property type="evidence" value="ECO:0007669"/>
    <property type="project" value="TreeGrafter"/>
</dbReference>
<evidence type="ECO:0000259" key="7">
    <source>
        <dbReference type="PROSITE" id="PS50014"/>
    </source>
</evidence>
<dbReference type="SMART" id="SM00320">
    <property type="entry name" value="WD40"/>
    <property type="match status" value="8"/>
</dbReference>
<dbReference type="Gene3D" id="1.20.920.10">
    <property type="entry name" value="Bromodomain-like"/>
    <property type="match status" value="2"/>
</dbReference>
<feature type="compositionally biased region" description="Low complexity" evidence="6">
    <location>
        <begin position="1660"/>
        <end position="1693"/>
    </location>
</feature>
<dbReference type="PROSITE" id="PS00678">
    <property type="entry name" value="WD_REPEATS_1"/>
    <property type="match status" value="3"/>
</dbReference>
<proteinExistence type="predicted"/>
<gene>
    <name evidence="8" type="primary">BRWD1</name>
    <name evidence="8" type="ORF">BLAG_LOCUS809</name>
</gene>
<dbReference type="GO" id="GO:0007010">
    <property type="term" value="P:cytoskeleton organization"/>
    <property type="evidence" value="ECO:0007669"/>
    <property type="project" value="TreeGrafter"/>
</dbReference>
<feature type="compositionally biased region" description="Acidic residues" evidence="6">
    <location>
        <begin position="1546"/>
        <end position="1559"/>
    </location>
</feature>
<feature type="region of interest" description="Disordered" evidence="6">
    <location>
        <begin position="1454"/>
        <end position="1783"/>
    </location>
</feature>
<accession>A0A8J9W2N8</accession>
<feature type="compositionally biased region" description="Acidic residues" evidence="6">
    <location>
        <begin position="1592"/>
        <end position="1603"/>
    </location>
</feature>
<dbReference type="InterPro" id="IPR036322">
    <property type="entry name" value="WD40_repeat_dom_sf"/>
</dbReference>
<dbReference type="InterPro" id="IPR052060">
    <property type="entry name" value="Bromo_WD_repeat"/>
</dbReference>
<dbReference type="CDD" id="cd05529">
    <property type="entry name" value="Bromo_WDR9_I_like"/>
    <property type="match status" value="1"/>
</dbReference>
<evidence type="ECO:0000313" key="9">
    <source>
        <dbReference type="Proteomes" id="UP000838412"/>
    </source>
</evidence>
<feature type="compositionally biased region" description="Basic and acidic residues" evidence="6">
    <location>
        <begin position="871"/>
        <end position="882"/>
    </location>
</feature>
<feature type="repeat" description="WD" evidence="5">
    <location>
        <begin position="434"/>
        <end position="468"/>
    </location>
</feature>
<dbReference type="GO" id="GO:0005634">
    <property type="term" value="C:nucleus"/>
    <property type="evidence" value="ECO:0007669"/>
    <property type="project" value="TreeGrafter"/>
</dbReference>
<evidence type="ECO:0000256" key="3">
    <source>
        <dbReference type="ARBA" id="ARBA00023117"/>
    </source>
</evidence>
<dbReference type="GO" id="GO:0008360">
    <property type="term" value="P:regulation of cell shape"/>
    <property type="evidence" value="ECO:0007669"/>
    <property type="project" value="TreeGrafter"/>
</dbReference>
<feature type="compositionally biased region" description="Basic residues" evidence="6">
    <location>
        <begin position="1703"/>
        <end position="1719"/>
    </location>
</feature>
<dbReference type="CDD" id="cd00200">
    <property type="entry name" value="WD40"/>
    <property type="match status" value="1"/>
</dbReference>
<dbReference type="Pfam" id="PF00439">
    <property type="entry name" value="Bromodomain"/>
    <property type="match status" value="2"/>
</dbReference>
<dbReference type="InterPro" id="IPR020472">
    <property type="entry name" value="WD40_PAC1"/>
</dbReference>
<dbReference type="InterPro" id="IPR057451">
    <property type="entry name" value="BRWD/PHIP_AD"/>
</dbReference>
<feature type="repeat" description="WD" evidence="5">
    <location>
        <begin position="185"/>
        <end position="226"/>
    </location>
</feature>
<feature type="domain" description="Bromo" evidence="7">
    <location>
        <begin position="1345"/>
        <end position="1415"/>
    </location>
</feature>
<dbReference type="SMART" id="SM00297">
    <property type="entry name" value="BROMO"/>
    <property type="match status" value="2"/>
</dbReference>
<keyword evidence="3 4" id="KW-0103">Bromodomain</keyword>
<feature type="compositionally biased region" description="Polar residues" evidence="6">
    <location>
        <begin position="796"/>
        <end position="805"/>
    </location>
</feature>
<feature type="compositionally biased region" description="Low complexity" evidence="6">
    <location>
        <begin position="1565"/>
        <end position="1589"/>
    </location>
</feature>
<dbReference type="InterPro" id="IPR018359">
    <property type="entry name" value="Bromodomain_CS"/>
</dbReference>
<feature type="repeat" description="WD" evidence="5">
    <location>
        <begin position="269"/>
        <end position="305"/>
    </location>
</feature>
<dbReference type="PRINTS" id="PR00320">
    <property type="entry name" value="GPROTEINBRPT"/>
</dbReference>
<dbReference type="PANTHER" id="PTHR16266">
    <property type="entry name" value="WD REPEAT DOMAIN 9"/>
    <property type="match status" value="1"/>
</dbReference>
<feature type="domain" description="Bromo" evidence="7">
    <location>
        <begin position="1184"/>
        <end position="1254"/>
    </location>
</feature>
<evidence type="ECO:0000313" key="8">
    <source>
        <dbReference type="EMBL" id="CAH1229254.1"/>
    </source>
</evidence>
<dbReference type="Pfam" id="PF00400">
    <property type="entry name" value="WD40"/>
    <property type="match status" value="6"/>
</dbReference>
<feature type="region of interest" description="Disordered" evidence="6">
    <location>
        <begin position="770"/>
        <end position="939"/>
    </location>
</feature>
<keyword evidence="2" id="KW-0677">Repeat</keyword>
<dbReference type="FunFam" id="2.130.10.10:FF:002549">
    <property type="entry name" value="Bromodomain and WD repeat domain-containing 3"/>
    <property type="match status" value="1"/>
</dbReference>
<feature type="repeat" description="WD" evidence="5">
    <location>
        <begin position="367"/>
        <end position="408"/>
    </location>
</feature>
<feature type="compositionally biased region" description="Basic residues" evidence="6">
    <location>
        <begin position="909"/>
        <end position="922"/>
    </location>
</feature>
<feature type="region of interest" description="Disordered" evidence="6">
    <location>
        <begin position="672"/>
        <end position="702"/>
    </location>
</feature>
<feature type="compositionally biased region" description="Basic and acidic residues" evidence="6">
    <location>
        <begin position="1737"/>
        <end position="1752"/>
    </location>
</feature>
<feature type="compositionally biased region" description="Acidic residues" evidence="6">
    <location>
        <begin position="1288"/>
        <end position="1305"/>
    </location>
</feature>
<dbReference type="PANTHER" id="PTHR16266:SF17">
    <property type="entry name" value="BRWD3"/>
    <property type="match status" value="1"/>
</dbReference>
<protein>
    <submittedName>
        <fullName evidence="8">BRWD1 protein</fullName>
    </submittedName>
</protein>
<dbReference type="InterPro" id="IPR019775">
    <property type="entry name" value="WD40_repeat_CS"/>
</dbReference>
<dbReference type="Pfam" id="PF25437">
    <property type="entry name" value="BRWD1_N"/>
    <property type="match status" value="1"/>
</dbReference>
<evidence type="ECO:0000256" key="4">
    <source>
        <dbReference type="PROSITE-ProRule" id="PRU00035"/>
    </source>
</evidence>
<dbReference type="OrthoDB" id="538223at2759"/>
<dbReference type="PROSITE" id="PS00633">
    <property type="entry name" value="BROMODOMAIN_1"/>
    <property type="match status" value="1"/>
</dbReference>
<feature type="repeat" description="WD" evidence="5">
    <location>
        <begin position="469"/>
        <end position="511"/>
    </location>
</feature>
<name>A0A8J9W2N8_BRALA</name>
<dbReference type="PROSITE" id="PS50014">
    <property type="entry name" value="BROMODOMAIN_2"/>
    <property type="match status" value="2"/>
</dbReference>
<dbReference type="PROSITE" id="PS50082">
    <property type="entry name" value="WD_REPEATS_2"/>
    <property type="match status" value="6"/>
</dbReference>
<reference evidence="8" key="1">
    <citation type="submission" date="2022-01" db="EMBL/GenBank/DDBJ databases">
        <authorList>
            <person name="Braso-Vives M."/>
        </authorList>
    </citation>
    <scope>NUCLEOTIDE SEQUENCE</scope>
</reference>
<evidence type="ECO:0000256" key="1">
    <source>
        <dbReference type="ARBA" id="ARBA00022574"/>
    </source>
</evidence>
<feature type="compositionally biased region" description="Basic residues" evidence="6">
    <location>
        <begin position="786"/>
        <end position="795"/>
    </location>
</feature>
<sequence>METTGSTSREASPTESELYFLIAKFLSGGPCTRAFEVLQQELQQHELLERRSDWLGNTHPQTYGNLVQRNPHVSQQHLLQVCKRVGPLLDTQVRPSVPGVRTLLGLGKQSLLRHAEDFKKVQWKGPTLAAKASGSHGNLMPPVNYGHAPPACHMVNARQLLGVAKRHFLAPTQITYSKYCMHLRVLGHLSAVYCIAFDRTGKCIITGADDNLLKIWSAHDGRLIATLRGMSSEITDMAVNYENTLLVAGSVDKTIRVWDLKTLATVSVLMGHSAMVTSLQFCPSARGSTRFLASTGADGTVCFWQWCVNTGTFNQTPIKFTDRSRAGAQLLCSSFSPGGTFLVTGNSDHIIRVYFLSVAGPDRIAELEAHTDKVDSIQYNNSGDKFVSGSRDGTARVWRFERQEWRNVLLNMATSLPGKSNQLDTANKYFKWKVTMVGWDLHDKYVITAVNDKSLKVWDSNSGKLVHILEGHTDEVFVLEAHPTDPHVLLSAGHDGHVMVWDLQTGSLIKRFFNMIEGQGHGAVFDCKFSPTGMHFAATDSHGHLLIFGFGSKEPYSKIPEEMFFHTDYRPLIRDSNNYVLDEQTQQAPHLMPPPFLVDVDGNPHPPSLQRLVPGRETMPADQLIPQVGVAANGQPEVMGPIPEAPPAPRPQNEDEEAAHILDNMIAQMQRQQNGDMEEGDEQAVRNDDTGLRSPPVGLRRSGDVEGVRRAHGNVTVSQQASDSDLVAWSKRVIVPDMEPALLETDEKRRVRLGEEELARYKVERKRRPIPAAISRNDSSDSERRLRNRKGHRQTLTHAYRTRTNMAMEPSHSRSRSRQVPEFDSSSEPELEMEQGGSGTETSEDEQVWDSSSDSESESSEYSDWTQDVGLPKERSRAEKQSQRQRKAPRRLDSSEEEEEEEDEERPKPPPKSKKPKRKNKKPQPVIDMDQQMSLDDIPDEYLPPKWITDMKPRRSPYVPQVGDEVVYFRQGHELYVDAVRRHKVYEINPRKQPWHKIELREQEIVRVIGIRYEIGPPLLCCLKLGLINPETGVLTGGSFTIRYHDMPDVIDFLVLRQVYQQSVEANWQVGDRFRAIIDDQWWFGTIECQEPFQEEHPDSHFQCFNVCWDTGETERMSPWDLEAVPTEMGELLNGQLPDDAHTGIEITSEDWKAMWYNPKESEWSSEGREPDCQRIIACIEEVMSLAPAEAFNAPVDLNCYPMYCMVVEYPTDLTTIKTRLENRWYRRLAALHWEVRRIEQNAERFNESDSQIVRSARLITKILQEVIKDSSCTDAIAVFNRFAGEQEEIDVEGDAEEDEEEEEQAENKKKKQSSSKPRPRPQTQEPPDPHMWKRQCRELLNIMFQMEDSEAFRNPVDPLEYPDYRNIIDTPMDLGTVREQLMVGAYENPTELSKDVRLIFNNSKTYTPNKKSRIYSMTLRLSAFFEENIRQIVAEWRSAKKHVERLAQNRYYRKSQESGRKAARMRRESGASSTTSLRDRKMGIKSEDGPSTSSRRMEIDDDDDDDDDDDEEEEEEETKNKKAGPSSSTQVAQPRRTGKVMKGEEESEEEEEEEEEEENKPVNSRSSRSSQRNTTSGTSKVRIKSPSSERSDEDESEKEQSEEETRPSRTTRSTRSSARELRDSSSETRTPVANGHTKEYKTRAKARSQQLSSDKGSDSSDSSGSSSSSSGSSSSDSSSSGSDNSSSSSSDSSDSDSDDKTSRKRKSKTSSSKKRKASSHSNVNGKTRGSKRRKVAVYEHDSDYEDGDRPYNTRTSNRGTRFYHDHSDVDSDTDAVSRSVSRSGRIRKLTPRARANLVGF</sequence>
<dbReference type="FunFam" id="1.20.920.10:FF:000066">
    <property type="entry name" value="Transcription initiation factor TFIID subunit 1"/>
    <property type="match status" value="2"/>
</dbReference>
<dbReference type="SUPFAM" id="SSF47370">
    <property type="entry name" value="Bromodomain"/>
    <property type="match status" value="2"/>
</dbReference>
<feature type="repeat" description="WD" evidence="5">
    <location>
        <begin position="227"/>
        <end position="268"/>
    </location>
</feature>
<dbReference type="InterPro" id="IPR001487">
    <property type="entry name" value="Bromodomain"/>
</dbReference>
<feature type="compositionally biased region" description="Basic and acidic residues" evidence="6">
    <location>
        <begin position="1455"/>
        <end position="1470"/>
    </location>
</feature>
<keyword evidence="9" id="KW-1185">Reference proteome</keyword>